<accession>A0A556MYD7</accession>
<evidence type="ECO:0000256" key="1">
    <source>
        <dbReference type="SAM" id="Phobius"/>
    </source>
</evidence>
<reference evidence="2 3" key="1">
    <citation type="submission" date="2019-07" db="EMBL/GenBank/DDBJ databases">
        <authorList>
            <person name="Huq M.A."/>
        </authorList>
    </citation>
    <scope>NUCLEOTIDE SEQUENCE [LARGE SCALE GENOMIC DNA]</scope>
    <source>
        <strain evidence="2 3">MAH-3</strain>
    </source>
</reference>
<gene>
    <name evidence="2" type="ORF">FO442_09370</name>
</gene>
<dbReference type="Proteomes" id="UP000316008">
    <property type="component" value="Unassembled WGS sequence"/>
</dbReference>
<sequence>MKNFWRRLRLYGFGFGIGLIMVFFFFRNRGCAWLPENRVKNTFLGKVLVISETNQRIFDEHHLSDSLIVSFLDDGSIAFGSSKKQGKLKVYKIEKEVNGKNTELWFSMPEDAFIAEVVWPKGSIQKFKSTTEGFGRMIHFPNVKSFVYLKENDELKKQMAEFGIKGEETIQFLMKKSGLIDFSKSKLTAEPVPEQFVVLPREKGDTLSARTTWFKEHIEFYELERN</sequence>
<dbReference type="EMBL" id="VLPL01000004">
    <property type="protein sequence ID" value="TSJ44799.1"/>
    <property type="molecule type" value="Genomic_DNA"/>
</dbReference>
<feature type="transmembrane region" description="Helical" evidence="1">
    <location>
        <begin position="7"/>
        <end position="26"/>
    </location>
</feature>
<comment type="caution">
    <text evidence="2">The sequence shown here is derived from an EMBL/GenBank/DDBJ whole genome shotgun (WGS) entry which is preliminary data.</text>
</comment>
<dbReference type="RefSeq" id="WP_144332913.1">
    <property type="nucleotide sequence ID" value="NZ_VLPL01000004.1"/>
</dbReference>
<keyword evidence="3" id="KW-1185">Reference proteome</keyword>
<keyword evidence="1" id="KW-0472">Membrane</keyword>
<evidence type="ECO:0000313" key="3">
    <source>
        <dbReference type="Proteomes" id="UP000316008"/>
    </source>
</evidence>
<name>A0A556MYD7_9FLAO</name>
<protein>
    <submittedName>
        <fullName evidence="2">Uncharacterized protein</fullName>
    </submittedName>
</protein>
<organism evidence="2 3">
    <name type="scientific">Fluviicola chungangensis</name>
    <dbReference type="NCBI Taxonomy" id="2597671"/>
    <lineage>
        <taxon>Bacteria</taxon>
        <taxon>Pseudomonadati</taxon>
        <taxon>Bacteroidota</taxon>
        <taxon>Flavobacteriia</taxon>
        <taxon>Flavobacteriales</taxon>
        <taxon>Crocinitomicaceae</taxon>
        <taxon>Fluviicola</taxon>
    </lineage>
</organism>
<dbReference type="AlphaFoldDB" id="A0A556MYD7"/>
<proteinExistence type="predicted"/>
<keyword evidence="1" id="KW-1133">Transmembrane helix</keyword>
<dbReference type="OrthoDB" id="1466970at2"/>
<keyword evidence="1" id="KW-0812">Transmembrane</keyword>
<evidence type="ECO:0000313" key="2">
    <source>
        <dbReference type="EMBL" id="TSJ44799.1"/>
    </source>
</evidence>